<dbReference type="InterPro" id="IPR018484">
    <property type="entry name" value="FGGY_N"/>
</dbReference>
<dbReference type="CDD" id="cd07779">
    <property type="entry name" value="ASKHA_NBD_FGGY_YgcE-like"/>
    <property type="match status" value="1"/>
</dbReference>
<evidence type="ECO:0000313" key="7">
    <source>
        <dbReference type="EMBL" id="TWF95604.1"/>
    </source>
</evidence>
<evidence type="ECO:0000256" key="1">
    <source>
        <dbReference type="ARBA" id="ARBA00009156"/>
    </source>
</evidence>
<keyword evidence="3" id="KW-0808">Transferase</keyword>
<dbReference type="OrthoDB" id="9782710at2"/>
<comment type="similarity">
    <text evidence="1">Belongs to the FGGY kinase family.</text>
</comment>
<feature type="domain" description="Carbohydrate kinase FGGY N-terminal" evidence="5">
    <location>
        <begin position="4"/>
        <end position="110"/>
    </location>
</feature>
<keyword evidence="2" id="KW-0859">Xylose metabolism</keyword>
<dbReference type="Pfam" id="PF02782">
    <property type="entry name" value="FGGY_C"/>
    <property type="match status" value="1"/>
</dbReference>
<evidence type="ECO:0000256" key="3">
    <source>
        <dbReference type="ARBA" id="ARBA00022679"/>
    </source>
</evidence>
<feature type="domain" description="Carbohydrate kinase FGGY N-terminal" evidence="5">
    <location>
        <begin position="116"/>
        <end position="215"/>
    </location>
</feature>
<accession>A0A561U8C7</accession>
<dbReference type="InterPro" id="IPR043129">
    <property type="entry name" value="ATPase_NBD"/>
</dbReference>
<name>A0A561U8C7_9PSEU</name>
<gene>
    <name evidence="7" type="ORF">FHU35_12602</name>
</gene>
<dbReference type="InterPro" id="IPR050406">
    <property type="entry name" value="FGGY_Carb_Kinase"/>
</dbReference>
<evidence type="ECO:0000259" key="5">
    <source>
        <dbReference type="Pfam" id="PF00370"/>
    </source>
</evidence>
<keyword evidence="2" id="KW-0119">Carbohydrate metabolism</keyword>
<dbReference type="PANTHER" id="PTHR43095">
    <property type="entry name" value="SUGAR KINASE"/>
    <property type="match status" value="1"/>
</dbReference>
<dbReference type="GO" id="GO:0042732">
    <property type="term" value="P:D-xylose metabolic process"/>
    <property type="evidence" value="ECO:0007669"/>
    <property type="project" value="UniProtKB-KW"/>
</dbReference>
<keyword evidence="4 7" id="KW-0418">Kinase</keyword>
<evidence type="ECO:0000259" key="6">
    <source>
        <dbReference type="Pfam" id="PF02782"/>
    </source>
</evidence>
<evidence type="ECO:0000256" key="4">
    <source>
        <dbReference type="ARBA" id="ARBA00022777"/>
    </source>
</evidence>
<feature type="domain" description="Carbohydrate kinase FGGY C-terminal" evidence="6">
    <location>
        <begin position="225"/>
        <end position="418"/>
    </location>
</feature>
<dbReference type="Gene3D" id="3.30.420.40">
    <property type="match status" value="3"/>
</dbReference>
<dbReference type="GO" id="GO:0016301">
    <property type="term" value="F:kinase activity"/>
    <property type="evidence" value="ECO:0007669"/>
    <property type="project" value="UniProtKB-KW"/>
</dbReference>
<dbReference type="PANTHER" id="PTHR43095:SF5">
    <property type="entry name" value="XYLULOSE KINASE"/>
    <property type="match status" value="1"/>
</dbReference>
<proteinExistence type="inferred from homology"/>
<sequence>MTSYLIGIDNGSQSTKVTIFDERGTPVSRGRHALRPTDTPAQGVVEHPDDDLWDSVAAACREAMAVFDGDPAAIVGAGLCTIRFCRALLRADGTLARPVLSWMDERVSRPYEHTDDSVARVTTSSGYITHRLTGEFRDTAANYQGMWPIDTDTWQWSQDRQVVESMGIAPEKLFELVMPGEVLGRITADAAERTGLPQGLPVVATANDKAVEALGSGLRGSEQLLLSLGTYIASMTTGERNIRDGREFWTNFGCAPREYLYESGGIRRGMWTVSWLRDLLGEEVTAGARRAGVTAEQYLDAGAAQVPAGSDGLMTVLDWLAPTETPHRKGSFLGFDGRQGRFHLHRSVLEGIALTMRDRAGALGDELGTGFERVIVSGGGAGADVMMGIVADVFGVPAARTAVTDAAGLGAAICAGVGLGRFAGIDEAVAAMVSVDEEFLPDAANHELYARQLEVHRDITRHTDEVFRRSAQIFG</sequence>
<dbReference type="Proteomes" id="UP000316184">
    <property type="component" value="Unassembled WGS sequence"/>
</dbReference>
<dbReference type="InterPro" id="IPR000577">
    <property type="entry name" value="Carb_kinase_FGGY"/>
</dbReference>
<reference evidence="7 8" key="1">
    <citation type="submission" date="2019-06" db="EMBL/GenBank/DDBJ databases">
        <title>Sequencing the genomes of 1000 actinobacteria strains.</title>
        <authorList>
            <person name="Klenk H.-P."/>
        </authorList>
    </citation>
    <scope>NUCLEOTIDE SEQUENCE [LARGE SCALE GENOMIC DNA]</scope>
    <source>
        <strain evidence="7 8">DSM 46699</strain>
    </source>
</reference>
<organism evidence="7 8">
    <name type="scientific">Saccharopolyspora dendranthemae</name>
    <dbReference type="NCBI Taxonomy" id="1181886"/>
    <lineage>
        <taxon>Bacteria</taxon>
        <taxon>Bacillati</taxon>
        <taxon>Actinomycetota</taxon>
        <taxon>Actinomycetes</taxon>
        <taxon>Pseudonocardiales</taxon>
        <taxon>Pseudonocardiaceae</taxon>
        <taxon>Saccharopolyspora</taxon>
    </lineage>
</organism>
<dbReference type="RefSeq" id="WP_145738621.1">
    <property type="nucleotide sequence ID" value="NZ_VIWX01000002.1"/>
</dbReference>
<dbReference type="InterPro" id="IPR018485">
    <property type="entry name" value="FGGY_C"/>
</dbReference>
<evidence type="ECO:0000313" key="8">
    <source>
        <dbReference type="Proteomes" id="UP000316184"/>
    </source>
</evidence>
<dbReference type="Pfam" id="PF00370">
    <property type="entry name" value="FGGY_N"/>
    <property type="match status" value="2"/>
</dbReference>
<dbReference type="PIRSF" id="PIRSF000538">
    <property type="entry name" value="GlpK"/>
    <property type="match status" value="1"/>
</dbReference>
<dbReference type="SUPFAM" id="SSF53067">
    <property type="entry name" value="Actin-like ATPase domain"/>
    <property type="match status" value="2"/>
</dbReference>
<dbReference type="AlphaFoldDB" id="A0A561U8C7"/>
<dbReference type="EMBL" id="VIWX01000002">
    <property type="protein sequence ID" value="TWF95604.1"/>
    <property type="molecule type" value="Genomic_DNA"/>
</dbReference>
<protein>
    <submittedName>
        <fullName evidence="7">Sugar (Pentulose or hexulose) kinase</fullName>
    </submittedName>
</protein>
<evidence type="ECO:0000256" key="2">
    <source>
        <dbReference type="ARBA" id="ARBA00022629"/>
    </source>
</evidence>
<keyword evidence="8" id="KW-1185">Reference proteome</keyword>
<comment type="caution">
    <text evidence="7">The sequence shown here is derived from an EMBL/GenBank/DDBJ whole genome shotgun (WGS) entry which is preliminary data.</text>
</comment>